<dbReference type="CDD" id="cd06850">
    <property type="entry name" value="biotinyl_domain"/>
    <property type="match status" value="1"/>
</dbReference>
<evidence type="ECO:0000313" key="12">
    <source>
        <dbReference type="Proteomes" id="UP001501495"/>
    </source>
</evidence>
<sequence length="632" mass="67061">MITRLLVANRAEIASRVFRTCRELGIETVAIHSDADADLPYVAEADHAVRLPGSAPAETYLRVDLVLEAARRSGADAIHPGYGFLSENAEFARAVEAAGITWVGPTPTSIEQMGSKIEAKKLMKAAGVPVLEAPAEPTEADLPLLVKASAGGGGRGMRIVRRLDDLAEEIARAEAEAASAFGDGTVFVEPYIEQGRHVEVQVVGSVVFGERDCSLQRRHQKVVEEAPAPGLREEVRAALHDAARTAAEAVDYRGAGTVEFLYDPATERFSFLEMNTRLQVEHPVTELVHGVDLVRLQLQAAQGHAAVDRSDAPHGHAIEVRLYAEDPAADYQPQSGTLTAFEIPATPGVRVDAGFATGSTVSTFYDAMLAKVIAWAPTREEAALKLAGVLSRSRIHGLRTNRDLLVHVLRDPGFLRGEVSTDRLPEIVATMPAPAPDPGAAAAAAIALAEQAVAERRVQRHLPAAWRNVVSQPQRTVLERDGEETTVAWYGGRDGYTVAEPAGVTVVAASSELVTLEVHGVRTAYAVSVDGAAVDVDSARGHVRLTRVPRFVDPADQLASGSLLAPMPGTVVQVAVGVGEEVSAGQPVLVMEAMKMQHTVSAPTDGVVTEINVEPGAQVAAGEVLAVVEEKE</sequence>
<evidence type="ECO:0000256" key="3">
    <source>
        <dbReference type="ARBA" id="ARBA00022741"/>
    </source>
</evidence>
<feature type="domain" description="Biotin carboxylation" evidence="10">
    <location>
        <begin position="1"/>
        <end position="429"/>
    </location>
</feature>
<dbReference type="InterPro" id="IPR005482">
    <property type="entry name" value="Biotin_COase_C"/>
</dbReference>
<dbReference type="PROSITE" id="PS00188">
    <property type="entry name" value="BIOTIN"/>
    <property type="match status" value="1"/>
</dbReference>
<accession>A0ABP7XQ80</accession>
<dbReference type="SUPFAM" id="SSF52440">
    <property type="entry name" value="PreATP-grasp domain"/>
    <property type="match status" value="1"/>
</dbReference>
<dbReference type="PROSITE" id="PS00867">
    <property type="entry name" value="CPSASE_2"/>
    <property type="match status" value="1"/>
</dbReference>
<dbReference type="PROSITE" id="PS50968">
    <property type="entry name" value="BIOTINYL_LIPOYL"/>
    <property type="match status" value="1"/>
</dbReference>
<reference evidence="12" key="1">
    <citation type="journal article" date="2019" name="Int. J. Syst. Evol. Microbiol.">
        <title>The Global Catalogue of Microorganisms (GCM) 10K type strain sequencing project: providing services to taxonomists for standard genome sequencing and annotation.</title>
        <authorList>
            <consortium name="The Broad Institute Genomics Platform"/>
            <consortium name="The Broad Institute Genome Sequencing Center for Infectious Disease"/>
            <person name="Wu L."/>
            <person name="Ma J."/>
        </authorList>
    </citation>
    <scope>NUCLEOTIDE SEQUENCE [LARGE SCALE GENOMIC DNA]</scope>
    <source>
        <strain evidence="12">JCM 16703</strain>
    </source>
</reference>
<dbReference type="SUPFAM" id="SSF51246">
    <property type="entry name" value="Rudiment single hybrid motif"/>
    <property type="match status" value="1"/>
</dbReference>
<comment type="caution">
    <text evidence="11">The sequence shown here is derived from an EMBL/GenBank/DDBJ whole genome shotgun (WGS) entry which is preliminary data.</text>
</comment>
<feature type="domain" description="Lipoyl-binding" evidence="8">
    <location>
        <begin position="554"/>
        <end position="629"/>
    </location>
</feature>
<dbReference type="EMBL" id="BAAAZH010000024">
    <property type="protein sequence ID" value="GAA4123792.1"/>
    <property type="molecule type" value="Genomic_DNA"/>
</dbReference>
<dbReference type="Proteomes" id="UP001501495">
    <property type="component" value="Unassembled WGS sequence"/>
</dbReference>
<protein>
    <submittedName>
        <fullName evidence="11">Biotin carboxylase N-terminal domain-containing protein</fullName>
    </submittedName>
</protein>
<dbReference type="Pfam" id="PF02786">
    <property type="entry name" value="CPSase_L_D2"/>
    <property type="match status" value="1"/>
</dbReference>
<dbReference type="InterPro" id="IPR005481">
    <property type="entry name" value="BC-like_N"/>
</dbReference>
<dbReference type="InterPro" id="IPR011053">
    <property type="entry name" value="Single_hybrid_motif"/>
</dbReference>
<dbReference type="Gene3D" id="2.40.50.100">
    <property type="match status" value="1"/>
</dbReference>
<keyword evidence="12" id="KW-1185">Reference proteome</keyword>
<evidence type="ECO:0000256" key="1">
    <source>
        <dbReference type="ARBA" id="ARBA00001953"/>
    </source>
</evidence>
<evidence type="ECO:0000259" key="8">
    <source>
        <dbReference type="PROSITE" id="PS50968"/>
    </source>
</evidence>
<evidence type="ECO:0000256" key="6">
    <source>
        <dbReference type="PROSITE-ProRule" id="PRU00409"/>
    </source>
</evidence>
<feature type="coiled-coil region" evidence="7">
    <location>
        <begin position="156"/>
        <end position="183"/>
    </location>
</feature>
<keyword evidence="3 6" id="KW-0547">Nucleotide-binding</keyword>
<keyword evidence="4 6" id="KW-0067">ATP-binding</keyword>
<dbReference type="InterPro" id="IPR005479">
    <property type="entry name" value="CPAse_ATP-bd"/>
</dbReference>
<feature type="domain" description="ATP-grasp" evidence="9">
    <location>
        <begin position="120"/>
        <end position="302"/>
    </location>
</feature>
<dbReference type="SMART" id="SM00878">
    <property type="entry name" value="Biotin_carb_C"/>
    <property type="match status" value="1"/>
</dbReference>
<dbReference type="PANTHER" id="PTHR18866:SF126">
    <property type="entry name" value="BIOTIN CARBOXYLASE"/>
    <property type="match status" value="1"/>
</dbReference>
<dbReference type="InterPro" id="IPR001882">
    <property type="entry name" value="Biotin_BS"/>
</dbReference>
<dbReference type="SUPFAM" id="SSF56059">
    <property type="entry name" value="Glutathione synthetase ATP-binding domain-like"/>
    <property type="match status" value="1"/>
</dbReference>
<name>A0ABP7XQ80_9ACTN</name>
<dbReference type="Gene3D" id="3.30.470.20">
    <property type="entry name" value="ATP-grasp fold, B domain"/>
    <property type="match status" value="1"/>
</dbReference>
<dbReference type="PANTHER" id="PTHR18866">
    <property type="entry name" value="CARBOXYLASE:PYRUVATE/ACETYL-COA/PROPIONYL-COA CARBOXYLASE"/>
    <property type="match status" value="1"/>
</dbReference>
<evidence type="ECO:0000256" key="7">
    <source>
        <dbReference type="SAM" id="Coils"/>
    </source>
</evidence>
<dbReference type="InterPro" id="IPR016185">
    <property type="entry name" value="PreATP-grasp_dom_sf"/>
</dbReference>
<dbReference type="InterPro" id="IPR011054">
    <property type="entry name" value="Rudment_hybrid_motif"/>
</dbReference>
<evidence type="ECO:0000256" key="4">
    <source>
        <dbReference type="ARBA" id="ARBA00022840"/>
    </source>
</evidence>
<dbReference type="InterPro" id="IPR011764">
    <property type="entry name" value="Biotin_carboxylation_dom"/>
</dbReference>
<organism evidence="11 12">
    <name type="scientific">Nocardioides fonticola</name>
    <dbReference type="NCBI Taxonomy" id="450363"/>
    <lineage>
        <taxon>Bacteria</taxon>
        <taxon>Bacillati</taxon>
        <taxon>Actinomycetota</taxon>
        <taxon>Actinomycetes</taxon>
        <taxon>Propionibacteriales</taxon>
        <taxon>Nocardioidaceae</taxon>
        <taxon>Nocardioides</taxon>
    </lineage>
</organism>
<dbReference type="InterPro" id="IPR050856">
    <property type="entry name" value="Biotin_carboxylase_complex"/>
</dbReference>
<evidence type="ECO:0000313" key="11">
    <source>
        <dbReference type="EMBL" id="GAA4123792.1"/>
    </source>
</evidence>
<dbReference type="Pfam" id="PF21139">
    <property type="entry name" value="BT_MCC_alpha"/>
    <property type="match status" value="1"/>
</dbReference>
<dbReference type="SUPFAM" id="SSF51230">
    <property type="entry name" value="Single hybrid motif"/>
    <property type="match status" value="1"/>
</dbReference>
<dbReference type="PROSITE" id="PS50979">
    <property type="entry name" value="BC"/>
    <property type="match status" value="1"/>
</dbReference>
<keyword evidence="2" id="KW-0436">Ligase</keyword>
<dbReference type="InterPro" id="IPR011761">
    <property type="entry name" value="ATP-grasp"/>
</dbReference>
<dbReference type="InterPro" id="IPR000089">
    <property type="entry name" value="Biotin_lipoyl"/>
</dbReference>
<keyword evidence="5" id="KW-0092">Biotin</keyword>
<dbReference type="InterPro" id="IPR048429">
    <property type="entry name" value="MCC_alpha_BT"/>
</dbReference>
<dbReference type="Pfam" id="PF00364">
    <property type="entry name" value="Biotin_lipoyl"/>
    <property type="match status" value="1"/>
</dbReference>
<evidence type="ECO:0000256" key="5">
    <source>
        <dbReference type="ARBA" id="ARBA00023267"/>
    </source>
</evidence>
<dbReference type="Pfam" id="PF02785">
    <property type="entry name" value="Biotin_carb_C"/>
    <property type="match status" value="1"/>
</dbReference>
<dbReference type="PROSITE" id="PS50975">
    <property type="entry name" value="ATP_GRASP"/>
    <property type="match status" value="1"/>
</dbReference>
<comment type="cofactor">
    <cofactor evidence="1">
        <name>biotin</name>
        <dbReference type="ChEBI" id="CHEBI:57586"/>
    </cofactor>
</comment>
<dbReference type="RefSeq" id="WP_344734350.1">
    <property type="nucleotide sequence ID" value="NZ_BAAAZH010000024.1"/>
</dbReference>
<evidence type="ECO:0000256" key="2">
    <source>
        <dbReference type="ARBA" id="ARBA00022598"/>
    </source>
</evidence>
<evidence type="ECO:0000259" key="9">
    <source>
        <dbReference type="PROSITE" id="PS50975"/>
    </source>
</evidence>
<evidence type="ECO:0000259" key="10">
    <source>
        <dbReference type="PROSITE" id="PS50979"/>
    </source>
</evidence>
<keyword evidence="7" id="KW-0175">Coiled coil</keyword>
<gene>
    <name evidence="11" type="ORF">GCM10022215_30830</name>
</gene>
<proteinExistence type="predicted"/>
<dbReference type="Pfam" id="PF00289">
    <property type="entry name" value="Biotin_carb_N"/>
    <property type="match status" value="1"/>
</dbReference>